<dbReference type="NCBIfam" id="TIGR00598">
    <property type="entry name" value="rad14"/>
    <property type="match status" value="1"/>
</dbReference>
<evidence type="ECO:0000256" key="3">
    <source>
        <dbReference type="ARBA" id="ARBA00023242"/>
    </source>
</evidence>
<dbReference type="Proteomes" id="UP000292362">
    <property type="component" value="Unassembled WGS sequence"/>
</dbReference>
<keyword evidence="3" id="KW-0539">Nucleus</keyword>
<dbReference type="GO" id="GO:0003684">
    <property type="term" value="F:damaged DNA binding"/>
    <property type="evidence" value="ECO:0007669"/>
    <property type="project" value="InterPro"/>
</dbReference>
<dbReference type="InterPro" id="IPR022656">
    <property type="entry name" value="XPA_C"/>
</dbReference>
<name>A0A4Q9L8F9_9MICR</name>
<reference evidence="6 7" key="1">
    <citation type="submission" date="2017-12" db="EMBL/GenBank/DDBJ databases">
        <authorList>
            <person name="Pombert J.-F."/>
            <person name="Haag K.L."/>
            <person name="Ebert D."/>
        </authorList>
    </citation>
    <scope>NUCLEOTIDE SEQUENCE [LARGE SCALE GENOMIC DNA]</scope>
    <source>
        <strain evidence="6">FI-OER-3-3</strain>
    </source>
</reference>
<feature type="domain" description="XPA C-terminal" evidence="4">
    <location>
        <begin position="63"/>
        <end position="109"/>
    </location>
</feature>
<organism evidence="6 7">
    <name type="scientific">Hamiltosporidium tvaerminnensis</name>
    <dbReference type="NCBI Taxonomy" id="1176355"/>
    <lineage>
        <taxon>Eukaryota</taxon>
        <taxon>Fungi</taxon>
        <taxon>Fungi incertae sedis</taxon>
        <taxon>Microsporidia</taxon>
        <taxon>Dubosqiidae</taxon>
        <taxon>Hamiltosporidium</taxon>
    </lineage>
</organism>
<dbReference type="Pfam" id="PF05181">
    <property type="entry name" value="XPA_C"/>
    <property type="match status" value="1"/>
</dbReference>
<dbReference type="SUPFAM" id="SSF46955">
    <property type="entry name" value="Putative DNA-binding domain"/>
    <property type="match status" value="1"/>
</dbReference>
<protein>
    <submittedName>
        <fullName evidence="6">DNA repair protein Rad14</fullName>
    </submittedName>
</protein>
<evidence type="ECO:0000313" key="7">
    <source>
        <dbReference type="Proteomes" id="UP000292362"/>
    </source>
</evidence>
<dbReference type="Gene3D" id="3.90.530.10">
    <property type="entry name" value="XPA C-terminal domain"/>
    <property type="match status" value="1"/>
</dbReference>
<dbReference type="VEuPathDB" id="MicrosporidiaDB:CWI37_0371p0020"/>
<dbReference type="PANTHER" id="PTHR10142:SF0">
    <property type="entry name" value="DNA REPAIR PROTEIN COMPLEMENTING XP-A CELLS"/>
    <property type="match status" value="1"/>
</dbReference>
<dbReference type="InterPro" id="IPR037129">
    <property type="entry name" value="XPA_sf"/>
</dbReference>
<keyword evidence="2" id="KW-0862">Zinc</keyword>
<dbReference type="VEuPathDB" id="MicrosporidiaDB:CWI37_0526p0020"/>
<dbReference type="AlphaFoldDB" id="A0A4Q9L8F9"/>
<evidence type="ECO:0000256" key="2">
    <source>
        <dbReference type="ARBA" id="ARBA00022833"/>
    </source>
</evidence>
<dbReference type="GO" id="GO:0006284">
    <property type="term" value="P:base-excision repair"/>
    <property type="evidence" value="ECO:0007669"/>
    <property type="project" value="TreeGrafter"/>
</dbReference>
<dbReference type="InterPro" id="IPR009061">
    <property type="entry name" value="DNA-bd_dom_put_sf"/>
</dbReference>
<comment type="caution">
    <text evidence="6">The sequence shown here is derived from an EMBL/GenBank/DDBJ whole genome shotgun (WGS) entry which is preliminary data.</text>
</comment>
<gene>
    <name evidence="6" type="ORF">CWI37_0371p0020</name>
    <name evidence="5" type="ORF">CWI37_0526p0020</name>
</gene>
<dbReference type="GO" id="GO:1901255">
    <property type="term" value="P:nucleotide-excision repair involved in interstrand cross-link repair"/>
    <property type="evidence" value="ECO:0007669"/>
    <property type="project" value="TreeGrafter"/>
</dbReference>
<dbReference type="PANTHER" id="PTHR10142">
    <property type="entry name" value="DNA REPAIR PROTEIN COMPLEMENTING XP-A CELLS"/>
    <property type="match status" value="1"/>
</dbReference>
<evidence type="ECO:0000313" key="5">
    <source>
        <dbReference type="EMBL" id="TBU02227.1"/>
    </source>
</evidence>
<evidence type="ECO:0000256" key="1">
    <source>
        <dbReference type="ARBA" id="ARBA00004123"/>
    </source>
</evidence>
<dbReference type="EMBL" id="PITJ01000526">
    <property type="protein sequence ID" value="TBU02227.1"/>
    <property type="molecule type" value="Genomic_DNA"/>
</dbReference>
<evidence type="ECO:0000313" key="6">
    <source>
        <dbReference type="EMBL" id="TBU03020.1"/>
    </source>
</evidence>
<dbReference type="EMBL" id="PITJ01000371">
    <property type="protein sequence ID" value="TBU03020.1"/>
    <property type="molecule type" value="Genomic_DNA"/>
</dbReference>
<dbReference type="GO" id="GO:0000715">
    <property type="term" value="P:nucleotide-excision repair, DNA damage recognition"/>
    <property type="evidence" value="ECO:0007669"/>
    <property type="project" value="TreeGrafter"/>
</dbReference>
<dbReference type="GO" id="GO:0070914">
    <property type="term" value="P:UV-damage excision repair"/>
    <property type="evidence" value="ECO:0007669"/>
    <property type="project" value="TreeGrafter"/>
</dbReference>
<dbReference type="InterPro" id="IPR000465">
    <property type="entry name" value="XPA/RAD14"/>
</dbReference>
<evidence type="ECO:0000259" key="4">
    <source>
        <dbReference type="Pfam" id="PF05181"/>
    </source>
</evidence>
<dbReference type="GO" id="GO:0000110">
    <property type="term" value="C:nucleotide-excision repair factor 1 complex"/>
    <property type="evidence" value="ECO:0007669"/>
    <property type="project" value="TreeGrafter"/>
</dbReference>
<comment type="subcellular location">
    <subcellularLocation>
        <location evidence="1">Nucleus</location>
    </subcellularLocation>
</comment>
<accession>A0A4Q9L8F9</accession>
<proteinExistence type="predicted"/>
<sequence length="189" mass="22570">MKEGGFLLEKDEQKKIDPKKDKDIILPYENNASCKFCSNLNIDDEMHNIFGIFVCRDCRYKELKFITKTSCKKDYLLTEEEISIFRYLVRPNPHKGNWSDMNLYLKNEIEAFSLNKYKSFDLLEEEKKIRLDNRQKKNKKKFIGKIRDLKRRTRISKKEIKEEKHVHNFITVDGVTKCSCGMVIEMEDI</sequence>